<dbReference type="Proteomes" id="UP000031443">
    <property type="component" value="Unassembled WGS sequence"/>
</dbReference>
<dbReference type="AlphaFoldDB" id="M7B984"/>
<name>M7B984_CHEMY</name>
<keyword evidence="2" id="KW-1185">Reference proteome</keyword>
<dbReference type="EMBL" id="KB535131">
    <property type="protein sequence ID" value="EMP33709.1"/>
    <property type="molecule type" value="Genomic_DNA"/>
</dbReference>
<reference evidence="2" key="1">
    <citation type="journal article" date="2013" name="Nat. Genet.">
        <title>The draft genomes of soft-shell turtle and green sea turtle yield insights into the development and evolution of the turtle-specific body plan.</title>
        <authorList>
            <person name="Wang Z."/>
            <person name="Pascual-Anaya J."/>
            <person name="Zadissa A."/>
            <person name="Li W."/>
            <person name="Niimura Y."/>
            <person name="Huang Z."/>
            <person name="Li C."/>
            <person name="White S."/>
            <person name="Xiong Z."/>
            <person name="Fang D."/>
            <person name="Wang B."/>
            <person name="Ming Y."/>
            <person name="Chen Y."/>
            <person name="Zheng Y."/>
            <person name="Kuraku S."/>
            <person name="Pignatelli M."/>
            <person name="Herrero J."/>
            <person name="Beal K."/>
            <person name="Nozawa M."/>
            <person name="Li Q."/>
            <person name="Wang J."/>
            <person name="Zhang H."/>
            <person name="Yu L."/>
            <person name="Shigenobu S."/>
            <person name="Wang J."/>
            <person name="Liu J."/>
            <person name="Flicek P."/>
            <person name="Searle S."/>
            <person name="Wang J."/>
            <person name="Kuratani S."/>
            <person name="Yin Y."/>
            <person name="Aken B."/>
            <person name="Zhang G."/>
            <person name="Irie N."/>
        </authorList>
    </citation>
    <scope>NUCLEOTIDE SEQUENCE [LARGE SCALE GENOMIC DNA]</scope>
</reference>
<gene>
    <name evidence="1" type="ORF">UY3_09002</name>
</gene>
<organism evidence="1 2">
    <name type="scientific">Chelonia mydas</name>
    <name type="common">Green sea-turtle</name>
    <name type="synonym">Chelonia agassizi</name>
    <dbReference type="NCBI Taxonomy" id="8469"/>
    <lineage>
        <taxon>Eukaryota</taxon>
        <taxon>Metazoa</taxon>
        <taxon>Chordata</taxon>
        <taxon>Craniata</taxon>
        <taxon>Vertebrata</taxon>
        <taxon>Euteleostomi</taxon>
        <taxon>Archelosauria</taxon>
        <taxon>Testudinata</taxon>
        <taxon>Testudines</taxon>
        <taxon>Cryptodira</taxon>
        <taxon>Durocryptodira</taxon>
        <taxon>Americhelydia</taxon>
        <taxon>Chelonioidea</taxon>
        <taxon>Cheloniidae</taxon>
        <taxon>Chelonia</taxon>
    </lineage>
</organism>
<evidence type="ECO:0000313" key="1">
    <source>
        <dbReference type="EMBL" id="EMP33709.1"/>
    </source>
</evidence>
<accession>M7B984</accession>
<protein>
    <submittedName>
        <fullName evidence="1">Uncharacterized protein</fullName>
    </submittedName>
</protein>
<evidence type="ECO:0000313" key="2">
    <source>
        <dbReference type="Proteomes" id="UP000031443"/>
    </source>
</evidence>
<sequence length="228" mass="25594">MQAGEVAEDADYVVDILTPSRPACITLTLIKTTSDTTKTLWQTPPSLPPTVKRDERRYFVPSRGYKCLYLHPLPDSLVVDTANQRKQQGYQGLSPKNREVEGLFYGRLQFRISNQPSIVNRYRYNTSGAKAKFAELLLQDSRALCWSRRTALPAVAGILSSKLQACRRGGINKSMEWNVGSESVTVLLRSVSNVSIPMRSCNHARHVHVARASQIQIFQSHGEKNGEY</sequence>
<proteinExistence type="predicted"/>
<dbReference type="Gene3D" id="1.10.287.3160">
    <property type="match status" value="1"/>
</dbReference>